<dbReference type="RefSeq" id="WP_254102409.1">
    <property type="nucleotide sequence ID" value="NZ_JANATA010000032.1"/>
</dbReference>
<evidence type="ECO:0000313" key="1">
    <source>
        <dbReference type="EMBL" id="MCP3429720.1"/>
    </source>
</evidence>
<proteinExistence type="predicted"/>
<comment type="caution">
    <text evidence="1">The sequence shown here is derived from an EMBL/GenBank/DDBJ whole genome shotgun (WGS) entry which is preliminary data.</text>
</comment>
<dbReference type="AlphaFoldDB" id="A0AA41X0X7"/>
<keyword evidence="2" id="KW-1185">Reference proteome</keyword>
<gene>
    <name evidence="1" type="ORF">NLF92_12310</name>
</gene>
<accession>A0AA41X0X7</accession>
<name>A0AA41X0X7_9ALTE</name>
<evidence type="ECO:0000313" key="2">
    <source>
        <dbReference type="Proteomes" id="UP001165413"/>
    </source>
</evidence>
<sequence>MNKYKEGESTKAICENCKALVNARYKVRDVPFSDGRGTVKDILAIVCGNCERVIGIPHQSTPAIKKAFEKYDK</sequence>
<organism evidence="1 2">
    <name type="scientific">Opacimonas viscosa</name>
    <dbReference type="NCBI Taxonomy" id="2961944"/>
    <lineage>
        <taxon>Bacteria</taxon>
        <taxon>Pseudomonadati</taxon>
        <taxon>Pseudomonadota</taxon>
        <taxon>Gammaproteobacteria</taxon>
        <taxon>Alteromonadales</taxon>
        <taxon>Alteromonadaceae</taxon>
        <taxon>Opacimonas</taxon>
    </lineage>
</organism>
<protein>
    <submittedName>
        <fullName evidence="1">Uncharacterized protein</fullName>
    </submittedName>
</protein>
<dbReference type="EMBL" id="JANATA010000032">
    <property type="protein sequence ID" value="MCP3429720.1"/>
    <property type="molecule type" value="Genomic_DNA"/>
</dbReference>
<dbReference type="Proteomes" id="UP001165413">
    <property type="component" value="Unassembled WGS sequence"/>
</dbReference>
<reference evidence="1" key="1">
    <citation type="submission" date="2022-07" db="EMBL/GenBank/DDBJ databases">
        <title>Characterization of the Novel Bacterium Alteromonas immobilis LMIT006 and Alteromonas gregis LMIT007.</title>
        <authorList>
            <person name="Lin X."/>
        </authorList>
    </citation>
    <scope>NUCLEOTIDE SEQUENCE</scope>
    <source>
        <strain evidence="1">LMIT007</strain>
    </source>
</reference>